<gene>
    <name evidence="1" type="ORF">SNE40_009506</name>
</gene>
<proteinExistence type="predicted"/>
<dbReference type="Proteomes" id="UP001347796">
    <property type="component" value="Unassembled WGS sequence"/>
</dbReference>
<evidence type="ECO:0000313" key="2">
    <source>
        <dbReference type="Proteomes" id="UP001347796"/>
    </source>
</evidence>
<protein>
    <submittedName>
        <fullName evidence="1">Uncharacterized protein</fullName>
    </submittedName>
</protein>
<comment type="caution">
    <text evidence="1">The sequence shown here is derived from an EMBL/GenBank/DDBJ whole genome shotgun (WGS) entry which is preliminary data.</text>
</comment>
<keyword evidence="2" id="KW-1185">Reference proteome</keyword>
<organism evidence="1 2">
    <name type="scientific">Patella caerulea</name>
    <name type="common">Rayed Mediterranean limpet</name>
    <dbReference type="NCBI Taxonomy" id="87958"/>
    <lineage>
        <taxon>Eukaryota</taxon>
        <taxon>Metazoa</taxon>
        <taxon>Spiralia</taxon>
        <taxon>Lophotrochozoa</taxon>
        <taxon>Mollusca</taxon>
        <taxon>Gastropoda</taxon>
        <taxon>Patellogastropoda</taxon>
        <taxon>Patelloidea</taxon>
        <taxon>Patellidae</taxon>
        <taxon>Patella</taxon>
    </lineage>
</organism>
<name>A0AAN8JRD7_PATCE</name>
<dbReference type="EMBL" id="JAZGQO010000007">
    <property type="protein sequence ID" value="KAK6181702.1"/>
    <property type="molecule type" value="Genomic_DNA"/>
</dbReference>
<accession>A0AAN8JRD7</accession>
<evidence type="ECO:0000313" key="1">
    <source>
        <dbReference type="EMBL" id="KAK6181702.1"/>
    </source>
</evidence>
<sequence>MSSFTNGEPVIEQNIKEFIYSKTRECVFVDIQTTSSIKIVPKIKHGSIVLGILWVKVLQHHGNYPVTKYPYKKKIDSKSVYEIVLSLEDVVIIVNLKTGLLEIKGRFVIEWFTRYFQSVLNVYDGILKETCKPEKIYTEIEVKHLDRDIETNKQYYANNWPDEALKDGVSVFNVSSNVLTSVDSEVPLELQVPDEKDLDVMTQEEVDEQTSTLAPGSVLDGVTLHRIWRSLLNAWCSSENCSISIATPRIDVPSLVEICHFFIKYREIVKICAICIPMQFDGTKLGVIKQDVLKEFSSSDQIFIEYKIFTQFLYPLNTFKVTFISSLNKDGIVDVLATSGDFTKSGFSKKSSNLVVYNSMREDEFKSKYLNPIMD</sequence>
<dbReference type="AlphaFoldDB" id="A0AAN8JRD7"/>
<reference evidence="1 2" key="1">
    <citation type="submission" date="2024-01" db="EMBL/GenBank/DDBJ databases">
        <title>The genome of the rayed Mediterranean limpet Patella caerulea (Linnaeus, 1758).</title>
        <authorList>
            <person name="Anh-Thu Weber A."/>
            <person name="Halstead-Nussloch G."/>
        </authorList>
    </citation>
    <scope>NUCLEOTIDE SEQUENCE [LARGE SCALE GENOMIC DNA]</scope>
    <source>
        <strain evidence="1">AATW-2023a</strain>
        <tissue evidence="1">Whole specimen</tissue>
    </source>
</reference>